<dbReference type="EMBL" id="CM046392">
    <property type="protein sequence ID" value="KAI8554995.1"/>
    <property type="molecule type" value="Genomic_DNA"/>
</dbReference>
<proteinExistence type="predicted"/>
<organism evidence="1 2">
    <name type="scientific">Rhododendron molle</name>
    <name type="common">Chinese azalea</name>
    <name type="synonym">Azalea mollis</name>
    <dbReference type="NCBI Taxonomy" id="49168"/>
    <lineage>
        <taxon>Eukaryota</taxon>
        <taxon>Viridiplantae</taxon>
        <taxon>Streptophyta</taxon>
        <taxon>Embryophyta</taxon>
        <taxon>Tracheophyta</taxon>
        <taxon>Spermatophyta</taxon>
        <taxon>Magnoliopsida</taxon>
        <taxon>eudicotyledons</taxon>
        <taxon>Gunneridae</taxon>
        <taxon>Pentapetalae</taxon>
        <taxon>asterids</taxon>
        <taxon>Ericales</taxon>
        <taxon>Ericaceae</taxon>
        <taxon>Ericoideae</taxon>
        <taxon>Rhodoreae</taxon>
        <taxon>Rhododendron</taxon>
    </lineage>
</organism>
<accession>A0ACC0NP62</accession>
<evidence type="ECO:0000313" key="1">
    <source>
        <dbReference type="EMBL" id="KAI8554995.1"/>
    </source>
</evidence>
<evidence type="ECO:0000313" key="2">
    <source>
        <dbReference type="Proteomes" id="UP001062846"/>
    </source>
</evidence>
<name>A0ACC0NP62_RHOML</name>
<comment type="caution">
    <text evidence="1">The sequence shown here is derived from an EMBL/GenBank/DDBJ whole genome shotgun (WGS) entry which is preliminary data.</text>
</comment>
<protein>
    <submittedName>
        <fullName evidence="1">Uncharacterized protein</fullName>
    </submittedName>
</protein>
<reference evidence="1" key="1">
    <citation type="submission" date="2022-02" db="EMBL/GenBank/DDBJ databases">
        <title>Plant Genome Project.</title>
        <authorList>
            <person name="Zhang R.-G."/>
        </authorList>
    </citation>
    <scope>NUCLEOTIDE SEQUENCE</scope>
    <source>
        <strain evidence="1">AT1</strain>
    </source>
</reference>
<sequence length="210" mass="22011">MGPVVEPIGLSTVVGGSTIASGNSGGAGGSGASGSGDGPSGSPSRDSTRGKSIVVEGEVPVEVPIKIRAEDVMFRPAVGSSSHRPVTKQDVAKYLSDEGLTRLLEENPDVRIAILIAREEREREIVTLEAAARVKRERVEGEEALRDAKAAEIARVEKELPRVPAMTMAAGLVRAPFSATTYVLPTPHLFVLSGFPATGHGEWTTIPSSF</sequence>
<gene>
    <name evidence="1" type="ORF">RHMOL_Rhmol05G0139400</name>
</gene>
<dbReference type="Proteomes" id="UP001062846">
    <property type="component" value="Chromosome 5"/>
</dbReference>
<keyword evidence="2" id="KW-1185">Reference proteome</keyword>